<comment type="caution">
    <text evidence="1">The sequence shown here is derived from an EMBL/GenBank/DDBJ whole genome shotgun (WGS) entry which is preliminary data.</text>
</comment>
<proteinExistence type="predicted"/>
<name>A0ABV9YIY3_9PSEU</name>
<dbReference type="RefSeq" id="WP_378035190.1">
    <property type="nucleotide sequence ID" value="NZ_JBHSIV010000005.1"/>
</dbReference>
<keyword evidence="2" id="KW-1185">Reference proteome</keyword>
<protein>
    <submittedName>
        <fullName evidence="1">Uncharacterized protein</fullName>
    </submittedName>
</protein>
<sequence length="96" mass="10296">MADVQDNFAVRQVTDVHSNWSAQGDGNEGKFSFQLILDDGAAEAVIRPPAEDSFVVLQLLALTKDLFFDSENRVLIFGRVAFNAPQAAAAAAAASR</sequence>
<dbReference type="EMBL" id="JBHSIV010000005">
    <property type="protein sequence ID" value="MFC5061836.1"/>
    <property type="molecule type" value="Genomic_DNA"/>
</dbReference>
<accession>A0ABV9YIY3</accession>
<evidence type="ECO:0000313" key="2">
    <source>
        <dbReference type="Proteomes" id="UP001595947"/>
    </source>
</evidence>
<dbReference type="Proteomes" id="UP001595947">
    <property type="component" value="Unassembled WGS sequence"/>
</dbReference>
<gene>
    <name evidence="1" type="ORF">ACFPBZ_06440</name>
</gene>
<organism evidence="1 2">
    <name type="scientific">Actinomycetospora atypica</name>
    <dbReference type="NCBI Taxonomy" id="1290095"/>
    <lineage>
        <taxon>Bacteria</taxon>
        <taxon>Bacillati</taxon>
        <taxon>Actinomycetota</taxon>
        <taxon>Actinomycetes</taxon>
        <taxon>Pseudonocardiales</taxon>
        <taxon>Pseudonocardiaceae</taxon>
        <taxon>Actinomycetospora</taxon>
    </lineage>
</organism>
<reference evidence="2" key="1">
    <citation type="journal article" date="2019" name="Int. J. Syst. Evol. Microbiol.">
        <title>The Global Catalogue of Microorganisms (GCM) 10K type strain sequencing project: providing services to taxonomists for standard genome sequencing and annotation.</title>
        <authorList>
            <consortium name="The Broad Institute Genomics Platform"/>
            <consortium name="The Broad Institute Genome Sequencing Center for Infectious Disease"/>
            <person name="Wu L."/>
            <person name="Ma J."/>
        </authorList>
    </citation>
    <scope>NUCLEOTIDE SEQUENCE [LARGE SCALE GENOMIC DNA]</scope>
    <source>
        <strain evidence="2">CGMCC 4.7093</strain>
    </source>
</reference>
<evidence type="ECO:0000313" key="1">
    <source>
        <dbReference type="EMBL" id="MFC5061836.1"/>
    </source>
</evidence>